<sequence length="316" mass="34473">MPPKGSKKTVVPATPKAESDEEVPPTPVTETKKTPRKRAPAKQFTQLSSTLGAGPVDVSYENETIHGKALAKGAGFGQNIKLVAPQQFELVGSFMLENGLQAVIIKPSPPFPFLKLPRIVRTKIFQMILDPTTNKGKIEITTEGKSGGAKAKDYAKEFKHRTAIATLNKQLASGARMILYGYRLRFDNTTTLLNFLSMIGDEARKAMVTITITSYVKATAMPCMNLLAECRNLTKINILNGVGANSTPQKTAKSFFTEANRLLQTLVNTAGGNKDAAFSIIIFGKGCLTTKEEDEIVAWDDDESDDFVKQITDKLK</sequence>
<protein>
    <submittedName>
        <fullName evidence="2">Uncharacterized protein</fullName>
    </submittedName>
</protein>
<evidence type="ECO:0000313" key="2">
    <source>
        <dbReference type="EMBL" id="KEQ69099.1"/>
    </source>
</evidence>
<dbReference type="RefSeq" id="XP_013423339.1">
    <property type="nucleotide sequence ID" value="XM_013567885.1"/>
</dbReference>
<organism evidence="2 3">
    <name type="scientific">Aureobasidium namibiae CBS 147.97</name>
    <dbReference type="NCBI Taxonomy" id="1043004"/>
    <lineage>
        <taxon>Eukaryota</taxon>
        <taxon>Fungi</taxon>
        <taxon>Dikarya</taxon>
        <taxon>Ascomycota</taxon>
        <taxon>Pezizomycotina</taxon>
        <taxon>Dothideomycetes</taxon>
        <taxon>Dothideomycetidae</taxon>
        <taxon>Dothideales</taxon>
        <taxon>Saccotheciaceae</taxon>
        <taxon>Aureobasidium</taxon>
    </lineage>
</organism>
<dbReference type="EMBL" id="KL584723">
    <property type="protein sequence ID" value="KEQ69099.1"/>
    <property type="molecule type" value="Genomic_DNA"/>
</dbReference>
<keyword evidence="3" id="KW-1185">Reference proteome</keyword>
<reference evidence="2 3" key="1">
    <citation type="journal article" date="2014" name="BMC Genomics">
        <title>Genome sequencing of four Aureobasidium pullulans varieties: biotechnological potential, stress tolerance, and description of new species.</title>
        <authorList>
            <person name="Gostin Ar C."/>
            <person name="Ohm R.A."/>
            <person name="Kogej T."/>
            <person name="Sonjak S."/>
            <person name="Turk M."/>
            <person name="Zajc J."/>
            <person name="Zalar P."/>
            <person name="Grube M."/>
            <person name="Sun H."/>
            <person name="Han J."/>
            <person name="Sharma A."/>
            <person name="Chiniquy J."/>
            <person name="Ngan C.Y."/>
            <person name="Lipzen A."/>
            <person name="Barry K."/>
            <person name="Grigoriev I.V."/>
            <person name="Gunde-Cimerman N."/>
        </authorList>
    </citation>
    <scope>NUCLEOTIDE SEQUENCE [LARGE SCALE GENOMIC DNA]</scope>
    <source>
        <strain evidence="2 3">CBS 147.97</strain>
    </source>
</reference>
<dbReference type="Proteomes" id="UP000027730">
    <property type="component" value="Unassembled WGS sequence"/>
</dbReference>
<evidence type="ECO:0000256" key="1">
    <source>
        <dbReference type="SAM" id="MobiDB-lite"/>
    </source>
</evidence>
<dbReference type="AlphaFoldDB" id="A0A074WC08"/>
<feature type="region of interest" description="Disordered" evidence="1">
    <location>
        <begin position="1"/>
        <end position="48"/>
    </location>
</feature>
<dbReference type="HOGENOM" id="CLU_054411_0_0_1"/>
<gene>
    <name evidence="2" type="ORF">M436DRAFT_85750</name>
</gene>
<name>A0A074WC08_9PEZI</name>
<dbReference type="OrthoDB" id="62952at2759"/>
<evidence type="ECO:0000313" key="3">
    <source>
        <dbReference type="Proteomes" id="UP000027730"/>
    </source>
</evidence>
<proteinExistence type="predicted"/>
<accession>A0A074WC08</accession>
<dbReference type="GeneID" id="25417579"/>